<keyword evidence="1 4" id="KW-0963">Cytoplasm</keyword>
<evidence type="ECO:0000313" key="5">
    <source>
        <dbReference type="EMBL" id="GJQ11349.1"/>
    </source>
</evidence>
<keyword evidence="6" id="KW-1185">Reference proteome</keyword>
<comment type="caution">
    <text evidence="5">The sequence shown here is derived from an EMBL/GenBank/DDBJ whole genome shotgun (WGS) entry which is preliminary data.</text>
</comment>
<evidence type="ECO:0000256" key="1">
    <source>
        <dbReference type="ARBA" id="ARBA00022490"/>
    </source>
</evidence>
<organism evidence="5 6">
    <name type="scientific">Galdieria partita</name>
    <dbReference type="NCBI Taxonomy" id="83374"/>
    <lineage>
        <taxon>Eukaryota</taxon>
        <taxon>Rhodophyta</taxon>
        <taxon>Bangiophyceae</taxon>
        <taxon>Galdieriales</taxon>
        <taxon>Galdieriaceae</taxon>
        <taxon>Galdieria</taxon>
    </lineage>
</organism>
<comment type="similarity">
    <text evidence="4">Belongs to the peptidase T1B family.</text>
</comment>
<dbReference type="InterPro" id="IPR029055">
    <property type="entry name" value="Ntn_hydrolases_N"/>
</dbReference>
<keyword evidence="3 4" id="KW-0539">Nucleus</keyword>
<dbReference type="PROSITE" id="PS00854">
    <property type="entry name" value="PROTEASOME_BETA_1"/>
    <property type="match status" value="1"/>
</dbReference>
<keyword evidence="2 4" id="KW-0647">Proteasome</keyword>
<evidence type="ECO:0000256" key="4">
    <source>
        <dbReference type="PIRNR" id="PIRNR001213"/>
    </source>
</evidence>
<dbReference type="GO" id="GO:0005634">
    <property type="term" value="C:nucleus"/>
    <property type="evidence" value="ECO:0007669"/>
    <property type="project" value="UniProtKB-SubCell"/>
</dbReference>
<evidence type="ECO:0000256" key="2">
    <source>
        <dbReference type="ARBA" id="ARBA00022942"/>
    </source>
</evidence>
<sequence>MELHISSSATKAENFSSAQLFVDPTRHTTAPLVTGGSVVGIKCSDGVVIAADTLASYGSLARFQNFSRLMKVTDSCMLGGGGEVSDFQEIQRLLENLITKDFCFNDEHIQTPRSVHQYLGRVLYAQRSRLNPLWNSLLVGGYAASQSFLGVVDLYGTTFESEVLATGFGVLLGLPLLRKAYRPDLSINEGIKIVEDVFRVLFYRDARSINRIQVATATSAGVTISEPYSLETKWDFEGFVNPRSTYDESTW</sequence>
<protein>
    <recommendedName>
        <fullName evidence="4">Proteasome subunit beta</fullName>
    </recommendedName>
</protein>
<dbReference type="AlphaFoldDB" id="A0A9C7UPW4"/>
<evidence type="ECO:0000256" key="3">
    <source>
        <dbReference type="ARBA" id="ARBA00023242"/>
    </source>
</evidence>
<accession>A0A9C7UPW4</accession>
<dbReference type="PIRSF" id="PIRSF001213">
    <property type="entry name" value="Psome_endopept_beta"/>
    <property type="match status" value="1"/>
</dbReference>
<dbReference type="EMBL" id="BQMJ01000023">
    <property type="protein sequence ID" value="GJQ11349.1"/>
    <property type="molecule type" value="Genomic_DNA"/>
</dbReference>
<dbReference type="GO" id="GO:0051603">
    <property type="term" value="P:proteolysis involved in protein catabolic process"/>
    <property type="evidence" value="ECO:0007669"/>
    <property type="project" value="InterPro"/>
</dbReference>
<dbReference type="PANTHER" id="PTHR32194:SF6">
    <property type="entry name" value="PROTEASOME SUBUNIT BETA"/>
    <property type="match status" value="1"/>
</dbReference>
<dbReference type="OrthoDB" id="10248542at2759"/>
<dbReference type="Proteomes" id="UP001061958">
    <property type="component" value="Unassembled WGS sequence"/>
</dbReference>
<dbReference type="InterPro" id="IPR016295">
    <property type="entry name" value="Proteasome_beta4"/>
</dbReference>
<dbReference type="InterPro" id="IPR016050">
    <property type="entry name" value="Proteasome_bsu_CS"/>
</dbReference>
<dbReference type="InterPro" id="IPR023333">
    <property type="entry name" value="Proteasome_suB-type"/>
</dbReference>
<dbReference type="SUPFAM" id="SSF56235">
    <property type="entry name" value="N-terminal nucleophile aminohydrolases (Ntn hydrolases)"/>
    <property type="match status" value="1"/>
</dbReference>
<dbReference type="Pfam" id="PF00227">
    <property type="entry name" value="Proteasome"/>
    <property type="match status" value="1"/>
</dbReference>
<proteinExistence type="inferred from homology"/>
<dbReference type="GO" id="GO:0019774">
    <property type="term" value="C:proteasome core complex, beta-subunit complex"/>
    <property type="evidence" value="ECO:0007669"/>
    <property type="project" value="UniProtKB-UniRule"/>
</dbReference>
<dbReference type="PANTHER" id="PTHR32194">
    <property type="entry name" value="METALLOPROTEASE TLDD"/>
    <property type="match status" value="1"/>
</dbReference>
<gene>
    <name evidence="5" type="ORF">GpartN1_g3140.t1</name>
</gene>
<comment type="subcellular location">
    <subcellularLocation>
        <location evidence="4">Cytoplasm</location>
    </subcellularLocation>
    <subcellularLocation>
        <location evidence="4">Nucleus</location>
    </subcellularLocation>
</comment>
<evidence type="ECO:0000313" key="6">
    <source>
        <dbReference type="Proteomes" id="UP001061958"/>
    </source>
</evidence>
<dbReference type="CDD" id="cd03760">
    <property type="entry name" value="proteasome_beta_type_4"/>
    <property type="match status" value="1"/>
</dbReference>
<comment type="function">
    <text evidence="4">Non-catalytic component of the proteasome.</text>
</comment>
<dbReference type="InterPro" id="IPR001353">
    <property type="entry name" value="Proteasome_sua/b"/>
</dbReference>
<dbReference type="GO" id="GO:0005737">
    <property type="term" value="C:cytoplasm"/>
    <property type="evidence" value="ECO:0007669"/>
    <property type="project" value="UniProtKB-SubCell"/>
</dbReference>
<reference evidence="5" key="2">
    <citation type="submission" date="2022-01" db="EMBL/GenBank/DDBJ databases">
        <authorList>
            <person name="Hirooka S."/>
            <person name="Miyagishima S.Y."/>
        </authorList>
    </citation>
    <scope>NUCLEOTIDE SEQUENCE</scope>
    <source>
        <strain evidence="5">NBRC 102759</strain>
    </source>
</reference>
<reference evidence="5" key="1">
    <citation type="journal article" date="2022" name="Proc. Natl. Acad. Sci. U.S.A.">
        <title>Life cycle and functional genomics of the unicellular red alga Galdieria for elucidating algal and plant evolution and industrial use.</title>
        <authorList>
            <person name="Hirooka S."/>
            <person name="Itabashi T."/>
            <person name="Ichinose T.M."/>
            <person name="Onuma R."/>
            <person name="Fujiwara T."/>
            <person name="Yamashita S."/>
            <person name="Jong L.W."/>
            <person name="Tomita R."/>
            <person name="Iwane A.H."/>
            <person name="Miyagishima S.Y."/>
        </authorList>
    </citation>
    <scope>NUCLEOTIDE SEQUENCE</scope>
    <source>
        <strain evidence="5">NBRC 102759</strain>
    </source>
</reference>
<dbReference type="PROSITE" id="PS51476">
    <property type="entry name" value="PROTEASOME_BETA_2"/>
    <property type="match status" value="1"/>
</dbReference>
<dbReference type="Gene3D" id="3.60.20.10">
    <property type="entry name" value="Glutamine Phosphoribosylpyrophosphate, subunit 1, domain 1"/>
    <property type="match status" value="1"/>
</dbReference>
<name>A0A9C7UPW4_9RHOD</name>